<accession>A0ABX2TBW4</accession>
<dbReference type="EMBL" id="JABFDB010000012">
    <property type="protein sequence ID" value="NYZ21537.1"/>
    <property type="molecule type" value="Genomic_DNA"/>
</dbReference>
<dbReference type="Gene3D" id="3.30.720.110">
    <property type="match status" value="1"/>
</dbReference>
<name>A0ABX2TBW4_9PROT</name>
<dbReference type="InterPro" id="IPR009725">
    <property type="entry name" value="3_dmu_93_MTrfase"/>
</dbReference>
<gene>
    <name evidence="2" type="ORF">HND93_17635</name>
</gene>
<dbReference type="SUPFAM" id="SSF54593">
    <property type="entry name" value="Glyoxalase/Bleomycin resistance protein/Dihydroxybiphenyl dioxygenase"/>
    <property type="match status" value="1"/>
</dbReference>
<dbReference type="InterPro" id="IPR029068">
    <property type="entry name" value="Glyas_Bleomycin-R_OHBP_Dase"/>
</dbReference>
<dbReference type="CDD" id="cd06588">
    <property type="entry name" value="PhnB_like"/>
    <property type="match status" value="1"/>
</dbReference>
<dbReference type="InterPro" id="IPR028973">
    <property type="entry name" value="PhnB-like"/>
</dbReference>
<dbReference type="PANTHER" id="PTHR33990">
    <property type="entry name" value="PROTEIN YJDN-RELATED"/>
    <property type="match status" value="1"/>
</dbReference>
<dbReference type="Gene3D" id="3.30.720.100">
    <property type="match status" value="1"/>
</dbReference>
<keyword evidence="3" id="KW-1185">Reference proteome</keyword>
<dbReference type="PANTHER" id="PTHR33990:SF4">
    <property type="entry name" value="PHNB-LIKE DOMAIN-CONTAINING PROTEIN"/>
    <property type="match status" value="1"/>
</dbReference>
<dbReference type="Proteomes" id="UP000584642">
    <property type="component" value="Unassembled WGS sequence"/>
</dbReference>
<organism evidence="2 3">
    <name type="scientific">Azospirillum oleiclasticum</name>
    <dbReference type="NCBI Taxonomy" id="2735135"/>
    <lineage>
        <taxon>Bacteria</taxon>
        <taxon>Pseudomonadati</taxon>
        <taxon>Pseudomonadota</taxon>
        <taxon>Alphaproteobacteria</taxon>
        <taxon>Rhodospirillales</taxon>
        <taxon>Azospirillaceae</taxon>
        <taxon>Azospirillum</taxon>
    </lineage>
</organism>
<dbReference type="Pfam" id="PF06983">
    <property type="entry name" value="3-dmu-9_3-mt"/>
    <property type="match status" value="1"/>
</dbReference>
<evidence type="ECO:0000313" key="3">
    <source>
        <dbReference type="Proteomes" id="UP000584642"/>
    </source>
</evidence>
<reference evidence="2 3" key="1">
    <citation type="submission" date="2020-05" db="EMBL/GenBank/DDBJ databases">
        <title>Azospirillum oleiclasticum sp. nov, a nitrogen-fixing and heavy crude oil-emulsifying bacterium isolated from the crude oil of Yumen Oilfield.</title>
        <authorList>
            <person name="Wu D."/>
            <person name="Cai M."/>
            <person name="Zhang X."/>
        </authorList>
    </citation>
    <scope>NUCLEOTIDE SEQUENCE [LARGE SCALE GENOMIC DNA]</scope>
    <source>
        <strain evidence="2 3">ROY-1-1-2</strain>
    </source>
</reference>
<protein>
    <submittedName>
        <fullName evidence="2">VOC family protein</fullName>
    </submittedName>
</protein>
<dbReference type="PIRSF" id="PIRSF021700">
    <property type="entry name" value="3_dmu_93_MTrfase"/>
    <property type="match status" value="1"/>
</dbReference>
<dbReference type="RefSeq" id="WP_180283312.1">
    <property type="nucleotide sequence ID" value="NZ_JABFDB010000012.1"/>
</dbReference>
<evidence type="ECO:0000313" key="2">
    <source>
        <dbReference type="EMBL" id="NYZ21537.1"/>
    </source>
</evidence>
<evidence type="ECO:0000259" key="1">
    <source>
        <dbReference type="Pfam" id="PF06983"/>
    </source>
</evidence>
<comment type="caution">
    <text evidence="2">The sequence shown here is derived from an EMBL/GenBank/DDBJ whole genome shotgun (WGS) entry which is preliminary data.</text>
</comment>
<sequence>MATSVRTFLMFTGRAEEALGFYQSLFPEAVAGPLHRYGPEGPGPEGSVMTASLSVAGHTLMMTDTFIDHGFTFTPSMSLFVDCASDEEIDRLFAALSDGGSVMMPLGNYGFSRRFAWVADRFGVNWQLNLV</sequence>
<feature type="domain" description="PhnB-like" evidence="1">
    <location>
        <begin position="5"/>
        <end position="128"/>
    </location>
</feature>
<proteinExistence type="predicted"/>